<evidence type="ECO:0000256" key="3">
    <source>
        <dbReference type="RuleBase" id="RU364069"/>
    </source>
</evidence>
<dbReference type="EMBL" id="LJOY01000012">
    <property type="protein sequence ID" value="OBQ26379.1"/>
    <property type="molecule type" value="Genomic_DNA"/>
</dbReference>
<dbReference type="Proteomes" id="UP000092382">
    <property type="component" value="Unassembled WGS sequence"/>
</dbReference>
<comment type="similarity">
    <text evidence="3">Belongs to the dTDP-4-dehydrorhamnose 3,5-epimerase family.</text>
</comment>
<dbReference type="PATRIC" id="fig|1710894.3.peg.2102"/>
<dbReference type="GO" id="GO:0019305">
    <property type="term" value="P:dTDP-rhamnose biosynthetic process"/>
    <property type="evidence" value="ECO:0007669"/>
    <property type="project" value="UniProtKB-UniRule"/>
</dbReference>
<dbReference type="EC" id="5.1.3.13" evidence="3"/>
<dbReference type="PANTHER" id="PTHR21047">
    <property type="entry name" value="DTDP-6-DEOXY-D-GLUCOSE-3,5 EPIMERASE"/>
    <property type="match status" value="1"/>
</dbReference>
<dbReference type="AlphaFoldDB" id="A0A1B7VZD8"/>
<dbReference type="STRING" id="1803587.GCA_001593825_02116"/>
<feature type="active site" description="Proton acceptor" evidence="1">
    <location>
        <position position="62"/>
    </location>
</feature>
<evidence type="ECO:0000313" key="4">
    <source>
        <dbReference type="EMBL" id="OBQ26379.1"/>
    </source>
</evidence>
<dbReference type="Pfam" id="PF00908">
    <property type="entry name" value="dTDP_sugar_isom"/>
    <property type="match status" value="1"/>
</dbReference>
<evidence type="ECO:0000256" key="1">
    <source>
        <dbReference type="PIRSR" id="PIRSR600888-1"/>
    </source>
</evidence>
<comment type="function">
    <text evidence="3">Catalyzes the epimerization of the C3' and C5'positions of dTDP-6-deoxy-D-xylo-4-hexulose, forming dTDP-6-deoxy-L-lyxo-4-hexulose.</text>
</comment>
<gene>
    <name evidence="4" type="ORF">AN481_05400</name>
</gene>
<accession>A0A1B7VZD8</accession>
<comment type="pathway">
    <text evidence="3">Carbohydrate biosynthesis; dTDP-L-rhamnose biosynthesis.</text>
</comment>
<dbReference type="GO" id="GO:0005829">
    <property type="term" value="C:cytosol"/>
    <property type="evidence" value="ECO:0007669"/>
    <property type="project" value="TreeGrafter"/>
</dbReference>
<evidence type="ECO:0000313" key="5">
    <source>
        <dbReference type="Proteomes" id="UP000092382"/>
    </source>
</evidence>
<comment type="caution">
    <text evidence="4">The sequence shown here is derived from an EMBL/GenBank/DDBJ whole genome shotgun (WGS) entry which is preliminary data.</text>
</comment>
<evidence type="ECO:0000256" key="2">
    <source>
        <dbReference type="PIRSR" id="PIRSR600888-3"/>
    </source>
</evidence>
<dbReference type="NCBIfam" id="TIGR01221">
    <property type="entry name" value="rmlC"/>
    <property type="match status" value="1"/>
</dbReference>
<proteinExistence type="inferred from homology"/>
<dbReference type="PANTHER" id="PTHR21047:SF2">
    <property type="entry name" value="THYMIDINE DIPHOSPHO-4-KETO-RHAMNOSE 3,5-EPIMERASE"/>
    <property type="match status" value="1"/>
</dbReference>
<feature type="active site" description="Proton donor" evidence="1">
    <location>
        <position position="132"/>
    </location>
</feature>
<dbReference type="SUPFAM" id="SSF51182">
    <property type="entry name" value="RmlC-like cupins"/>
    <property type="match status" value="1"/>
</dbReference>
<protein>
    <recommendedName>
        <fullName evidence="3">dTDP-4-dehydrorhamnose 3,5-epimerase</fullName>
        <ecNumber evidence="3">5.1.3.13</ecNumber>
    </recommendedName>
    <alternativeName>
        <fullName evidence="3">Thymidine diphospho-4-keto-rhamnose 3,5-epimerase</fullName>
    </alternativeName>
</protein>
<keyword evidence="3" id="KW-0413">Isomerase</keyword>
<reference evidence="4 5" key="1">
    <citation type="submission" date="2015-09" db="EMBL/GenBank/DDBJ databases">
        <title>Whole genome shotgun sequence assembly of Aphanizomenon flos-aquae UKL13.</title>
        <authorList>
            <person name="Driscoll C."/>
        </authorList>
    </citation>
    <scope>NUCLEOTIDE SEQUENCE [LARGE SCALE GENOMIC DNA]</scope>
    <source>
        <strain evidence="4">MDT13</strain>
    </source>
</reference>
<sequence>MIFTSTKLAGAFIIDLEEKPDSRGFFARTFCADEFLAHGLKPTVAQCNLSFNYKKGTLRGMHYQTLPAAETKLIRCTQGAIYDVIVDMRPESPTYLSHIGVELSAENRRALYVPEMFAHGYQALTDGAEVVYQVGEFYTPGYERGLRYDDPILEISWPLSATEMSDKDRNWPLLESILIGV</sequence>
<dbReference type="InterPro" id="IPR014710">
    <property type="entry name" value="RmlC-like_jellyroll"/>
</dbReference>
<name>A0A1B7VZD8_APHFL</name>
<organism evidence="4 5">
    <name type="scientific">Aphanizomenon flos-aquae LD13</name>
    <dbReference type="NCBI Taxonomy" id="1710894"/>
    <lineage>
        <taxon>Bacteria</taxon>
        <taxon>Bacillati</taxon>
        <taxon>Cyanobacteriota</taxon>
        <taxon>Cyanophyceae</taxon>
        <taxon>Nostocales</taxon>
        <taxon>Aphanizomenonaceae</taxon>
        <taxon>Aphanizomenon</taxon>
    </lineage>
</organism>
<dbReference type="GO" id="GO:0000271">
    <property type="term" value="P:polysaccharide biosynthetic process"/>
    <property type="evidence" value="ECO:0007669"/>
    <property type="project" value="TreeGrafter"/>
</dbReference>
<dbReference type="InterPro" id="IPR011051">
    <property type="entry name" value="RmlC_Cupin_sf"/>
</dbReference>
<dbReference type="InterPro" id="IPR000888">
    <property type="entry name" value="RmlC-like"/>
</dbReference>
<dbReference type="GO" id="GO:0008830">
    <property type="term" value="F:dTDP-4-dehydrorhamnose 3,5-epimerase activity"/>
    <property type="evidence" value="ECO:0007669"/>
    <property type="project" value="UniProtKB-UniRule"/>
</dbReference>
<comment type="subunit">
    <text evidence="3">Homodimer.</text>
</comment>
<dbReference type="Gene3D" id="2.60.120.10">
    <property type="entry name" value="Jelly Rolls"/>
    <property type="match status" value="1"/>
</dbReference>
<dbReference type="CDD" id="cd00438">
    <property type="entry name" value="cupin_RmlC"/>
    <property type="match status" value="1"/>
</dbReference>
<dbReference type="UniPathway" id="UPA00124"/>
<comment type="catalytic activity">
    <reaction evidence="3">
        <text>dTDP-4-dehydro-6-deoxy-alpha-D-glucose = dTDP-4-dehydro-beta-L-rhamnose</text>
        <dbReference type="Rhea" id="RHEA:16969"/>
        <dbReference type="ChEBI" id="CHEBI:57649"/>
        <dbReference type="ChEBI" id="CHEBI:62830"/>
        <dbReference type="EC" id="5.1.3.13"/>
    </reaction>
</comment>
<feature type="site" description="Participates in a stacking interaction with the thymidine ring of dTDP-4-oxo-6-deoxyglucose" evidence="2">
    <location>
        <position position="138"/>
    </location>
</feature>